<reference evidence="1 2" key="1">
    <citation type="submission" date="2017-10" db="EMBL/GenBank/DDBJ databases">
        <title>Biodiversity and function of Thalassospira species in the particle-attached aromatic-hydrocarbon-degrading consortia from the surface seawater of the China South Sea.</title>
        <authorList>
            <person name="Dong C."/>
            <person name="Liu R."/>
            <person name="Shao Z."/>
        </authorList>
    </citation>
    <scope>NUCLEOTIDE SEQUENCE [LARGE SCALE GENOMIC DNA]</scope>
    <source>
        <strain evidence="1 2">CSC3H3</strain>
    </source>
</reference>
<accession>A0ABM6Q5D0</accession>
<protein>
    <submittedName>
        <fullName evidence="1">Uncharacterized protein</fullName>
    </submittedName>
</protein>
<gene>
    <name evidence="1" type="ORF">CSC3H3_02575</name>
</gene>
<organism evidence="1 2">
    <name type="scientific">Thalassospira marina</name>
    <dbReference type="NCBI Taxonomy" id="2048283"/>
    <lineage>
        <taxon>Bacteria</taxon>
        <taxon>Pseudomonadati</taxon>
        <taxon>Pseudomonadota</taxon>
        <taxon>Alphaproteobacteria</taxon>
        <taxon>Rhodospirillales</taxon>
        <taxon>Thalassospiraceae</taxon>
        <taxon>Thalassospira</taxon>
    </lineage>
</organism>
<keyword evidence="2" id="KW-1185">Reference proteome</keyword>
<evidence type="ECO:0000313" key="2">
    <source>
        <dbReference type="Proteomes" id="UP000233458"/>
    </source>
</evidence>
<dbReference type="EMBL" id="CP024199">
    <property type="protein sequence ID" value="AUG51718.1"/>
    <property type="molecule type" value="Genomic_DNA"/>
</dbReference>
<proteinExistence type="predicted"/>
<name>A0ABM6Q5D0_9PROT</name>
<sequence>MGADNSENFTAVNGALLKKINLITFASETIAAAIQIELHPLILQHTAHMRPEIKVAPGASQTL</sequence>
<evidence type="ECO:0000313" key="1">
    <source>
        <dbReference type="EMBL" id="AUG51718.1"/>
    </source>
</evidence>
<dbReference type="Proteomes" id="UP000233458">
    <property type="component" value="Chromosome"/>
</dbReference>